<evidence type="ECO:0000313" key="4">
    <source>
        <dbReference type="EMBL" id="GAA4876641.1"/>
    </source>
</evidence>
<comment type="caution">
    <text evidence="4">The sequence shown here is derived from an EMBL/GenBank/DDBJ whole genome shotgun (WGS) entry which is preliminary data.</text>
</comment>
<feature type="domain" description="FAD-binding" evidence="3">
    <location>
        <begin position="10"/>
        <end position="350"/>
    </location>
</feature>
<evidence type="ECO:0000259" key="3">
    <source>
        <dbReference type="Pfam" id="PF01494"/>
    </source>
</evidence>
<dbReference type="PANTHER" id="PTHR43476">
    <property type="entry name" value="3-(3-HYDROXY-PHENYL)PROPIONATE/3-HYDROXYCINNAMIC ACID HYDROXYLASE"/>
    <property type="match status" value="1"/>
</dbReference>
<keyword evidence="2" id="KW-1133">Transmembrane helix</keyword>
<keyword evidence="2" id="KW-0812">Transmembrane</keyword>
<name>A0ABP9EF37_9ACTN</name>
<dbReference type="SUPFAM" id="SSF51905">
    <property type="entry name" value="FAD/NAD(P)-binding domain"/>
    <property type="match status" value="1"/>
</dbReference>
<keyword evidence="1" id="KW-0560">Oxidoreductase</keyword>
<feature type="transmembrane region" description="Helical" evidence="2">
    <location>
        <begin position="12"/>
        <end position="33"/>
    </location>
</feature>
<dbReference type="PANTHER" id="PTHR43476:SF5">
    <property type="entry name" value="FAD-DEPENDENT MONOOXYGENASE"/>
    <property type="match status" value="1"/>
</dbReference>
<dbReference type="Gene3D" id="3.30.9.10">
    <property type="entry name" value="D-Amino Acid Oxidase, subunit A, domain 2"/>
    <property type="match status" value="1"/>
</dbReference>
<evidence type="ECO:0000313" key="5">
    <source>
        <dbReference type="Proteomes" id="UP001501752"/>
    </source>
</evidence>
<accession>A0ABP9EF37</accession>
<dbReference type="Gene3D" id="3.50.50.60">
    <property type="entry name" value="FAD/NAD(P)-binding domain"/>
    <property type="match status" value="1"/>
</dbReference>
<gene>
    <name evidence="4" type="ORF">GCM10023235_65490</name>
</gene>
<dbReference type="RefSeq" id="WP_345700516.1">
    <property type="nucleotide sequence ID" value="NZ_BAABIS010000001.1"/>
</dbReference>
<organism evidence="4 5">
    <name type="scientific">Kitasatospora terrestris</name>
    <dbReference type="NCBI Taxonomy" id="258051"/>
    <lineage>
        <taxon>Bacteria</taxon>
        <taxon>Bacillati</taxon>
        <taxon>Actinomycetota</taxon>
        <taxon>Actinomycetes</taxon>
        <taxon>Kitasatosporales</taxon>
        <taxon>Streptomycetaceae</taxon>
        <taxon>Kitasatospora</taxon>
    </lineage>
</organism>
<dbReference type="PRINTS" id="PR00420">
    <property type="entry name" value="RNGMNOXGNASE"/>
</dbReference>
<dbReference type="NCBIfam" id="NF006091">
    <property type="entry name" value="PRK08243.1"/>
    <property type="match status" value="1"/>
</dbReference>
<reference evidence="5" key="1">
    <citation type="journal article" date="2019" name="Int. J. Syst. Evol. Microbiol.">
        <title>The Global Catalogue of Microorganisms (GCM) 10K type strain sequencing project: providing services to taxonomists for standard genome sequencing and annotation.</title>
        <authorList>
            <consortium name="The Broad Institute Genomics Platform"/>
            <consortium name="The Broad Institute Genome Sequencing Center for Infectious Disease"/>
            <person name="Wu L."/>
            <person name="Ma J."/>
        </authorList>
    </citation>
    <scope>NUCLEOTIDE SEQUENCE [LARGE SCALE GENOMIC DNA]</scope>
    <source>
        <strain evidence="5">JCM 13006</strain>
    </source>
</reference>
<evidence type="ECO:0000256" key="2">
    <source>
        <dbReference type="SAM" id="Phobius"/>
    </source>
</evidence>
<dbReference type="SUPFAM" id="SSF54373">
    <property type="entry name" value="FAD-linked reductases, C-terminal domain"/>
    <property type="match status" value="1"/>
</dbReference>
<dbReference type="InterPro" id="IPR050631">
    <property type="entry name" value="PheA/TfdB_FAD_monoxygenase"/>
</dbReference>
<keyword evidence="5" id="KW-1185">Reference proteome</keyword>
<dbReference type="Pfam" id="PF01494">
    <property type="entry name" value="FAD_binding_3"/>
    <property type="match status" value="1"/>
</dbReference>
<dbReference type="InterPro" id="IPR002938">
    <property type="entry name" value="FAD-bd"/>
</dbReference>
<dbReference type="Proteomes" id="UP001501752">
    <property type="component" value="Unassembled WGS sequence"/>
</dbReference>
<protein>
    <submittedName>
        <fullName evidence="4">4-hydroxybenzoate 3-monooxygenase</fullName>
    </submittedName>
</protein>
<evidence type="ECO:0000256" key="1">
    <source>
        <dbReference type="ARBA" id="ARBA00023002"/>
    </source>
</evidence>
<keyword evidence="2" id="KW-0472">Membrane</keyword>
<proteinExistence type="predicted"/>
<dbReference type="EMBL" id="BAABIS010000001">
    <property type="protein sequence ID" value="GAA4876641.1"/>
    <property type="molecule type" value="Genomic_DNA"/>
</dbReference>
<sequence>MTGPIVEHESAVLIIGAGPAGLVLGNLLLAAGVECVVVERRSRAYVEQRARAGFLASDTVRTLSRHGLADGLLAGGQTHDVCQFRTEQGEFTLKYGELGNREAHTVYPQQFLVRDLVAEYLRRGGELHFDTPVTGLGGLDGERPWLLAEAPDGTAHRFRGRYVAGCDGRQGVARTALPDGAVGRLRRGHGVSWLALLAEAPPSLGAVAYAVHERGFAGHMARTPSVTRYYLQCEPGTDPESWDEDRIWAELELRMRADRHGPLKRGPIVERAVVDLESDVLDPIQYGPLFLVGDAAALISPSAAKGANLAVMAAEVLARAFTADLRDGDPAPLARYSADCLPVIWRAQEFSHWMIGLLHAPPGDDEESRFLRALRTARLESLRTSRTHQDHFAENYVGLGPTPNHGESR</sequence>
<dbReference type="InterPro" id="IPR036188">
    <property type="entry name" value="FAD/NAD-bd_sf"/>
</dbReference>